<name>A0A5D0CP59_9BACL</name>
<feature type="transmembrane region" description="Helical" evidence="6">
    <location>
        <begin position="362"/>
        <end position="384"/>
    </location>
</feature>
<dbReference type="GO" id="GO:0005886">
    <property type="term" value="C:plasma membrane"/>
    <property type="evidence" value="ECO:0007669"/>
    <property type="project" value="UniProtKB-SubCell"/>
</dbReference>
<gene>
    <name evidence="8" type="ORF">FRY98_20625</name>
</gene>
<evidence type="ECO:0000259" key="7">
    <source>
        <dbReference type="Pfam" id="PF12698"/>
    </source>
</evidence>
<feature type="domain" description="ABC-2 type transporter transmembrane" evidence="7">
    <location>
        <begin position="20"/>
        <end position="382"/>
    </location>
</feature>
<dbReference type="EMBL" id="VSDO01000004">
    <property type="protein sequence ID" value="TYA11542.1"/>
    <property type="molecule type" value="Genomic_DNA"/>
</dbReference>
<evidence type="ECO:0000313" key="9">
    <source>
        <dbReference type="Proteomes" id="UP000325218"/>
    </source>
</evidence>
<feature type="transmembrane region" description="Helical" evidence="6">
    <location>
        <begin position="278"/>
        <end position="301"/>
    </location>
</feature>
<comment type="subcellular location">
    <subcellularLocation>
        <location evidence="1">Cell membrane</location>
        <topology evidence="1">Multi-pass membrane protein</topology>
    </subcellularLocation>
</comment>
<accession>A0A5D0CP59</accession>
<feature type="transmembrane region" description="Helical" evidence="6">
    <location>
        <begin position="308"/>
        <end position="329"/>
    </location>
</feature>
<dbReference type="RefSeq" id="WP_148455484.1">
    <property type="nucleotide sequence ID" value="NZ_VSDO01000004.1"/>
</dbReference>
<dbReference type="Pfam" id="PF12698">
    <property type="entry name" value="ABC2_membrane_3"/>
    <property type="match status" value="1"/>
</dbReference>
<evidence type="ECO:0000256" key="3">
    <source>
        <dbReference type="ARBA" id="ARBA00022692"/>
    </source>
</evidence>
<feature type="transmembrane region" description="Helical" evidence="6">
    <location>
        <begin position="20"/>
        <end position="39"/>
    </location>
</feature>
<keyword evidence="4 6" id="KW-1133">Transmembrane helix</keyword>
<feature type="transmembrane region" description="Helical" evidence="6">
    <location>
        <begin position="237"/>
        <end position="266"/>
    </location>
</feature>
<evidence type="ECO:0000313" key="8">
    <source>
        <dbReference type="EMBL" id="TYA11542.1"/>
    </source>
</evidence>
<keyword evidence="9" id="KW-1185">Reference proteome</keyword>
<keyword evidence="3 6" id="KW-0812">Transmembrane</keyword>
<dbReference type="OrthoDB" id="1952619at2"/>
<evidence type="ECO:0000256" key="5">
    <source>
        <dbReference type="ARBA" id="ARBA00023136"/>
    </source>
</evidence>
<evidence type="ECO:0000256" key="4">
    <source>
        <dbReference type="ARBA" id="ARBA00022989"/>
    </source>
</evidence>
<protein>
    <submittedName>
        <fullName evidence="8">ABC transporter permease</fullName>
    </submittedName>
</protein>
<feature type="transmembrane region" description="Helical" evidence="6">
    <location>
        <begin position="197"/>
        <end position="216"/>
    </location>
</feature>
<comment type="caution">
    <text evidence="8">The sequence shown here is derived from an EMBL/GenBank/DDBJ whole genome shotgun (WGS) entry which is preliminary data.</text>
</comment>
<keyword evidence="5 6" id="KW-0472">Membrane</keyword>
<dbReference type="PANTHER" id="PTHR30294">
    <property type="entry name" value="MEMBRANE COMPONENT OF ABC TRANSPORTER YHHJ-RELATED"/>
    <property type="match status" value="1"/>
</dbReference>
<dbReference type="InterPro" id="IPR051449">
    <property type="entry name" value="ABC-2_transporter_component"/>
</dbReference>
<dbReference type="AlphaFoldDB" id="A0A5D0CP59"/>
<evidence type="ECO:0000256" key="1">
    <source>
        <dbReference type="ARBA" id="ARBA00004651"/>
    </source>
</evidence>
<dbReference type="GO" id="GO:0140359">
    <property type="term" value="F:ABC-type transporter activity"/>
    <property type="evidence" value="ECO:0007669"/>
    <property type="project" value="InterPro"/>
</dbReference>
<evidence type="ECO:0000256" key="2">
    <source>
        <dbReference type="ARBA" id="ARBA00022475"/>
    </source>
</evidence>
<dbReference type="InterPro" id="IPR013525">
    <property type="entry name" value="ABC2_TM"/>
</dbReference>
<dbReference type="Gene3D" id="3.40.1710.10">
    <property type="entry name" value="abc type-2 transporter like domain"/>
    <property type="match status" value="1"/>
</dbReference>
<proteinExistence type="predicted"/>
<evidence type="ECO:0000256" key="6">
    <source>
        <dbReference type="SAM" id="Phobius"/>
    </source>
</evidence>
<organism evidence="8 9">
    <name type="scientific">Paenibacillus faecis</name>
    <dbReference type="NCBI Taxonomy" id="862114"/>
    <lineage>
        <taxon>Bacteria</taxon>
        <taxon>Bacillati</taxon>
        <taxon>Bacillota</taxon>
        <taxon>Bacilli</taxon>
        <taxon>Bacillales</taxon>
        <taxon>Paenibacillaceae</taxon>
        <taxon>Paenibacillus</taxon>
    </lineage>
</organism>
<dbReference type="PANTHER" id="PTHR30294:SF29">
    <property type="entry name" value="MULTIDRUG ABC TRANSPORTER PERMEASE YBHS-RELATED"/>
    <property type="match status" value="1"/>
</dbReference>
<dbReference type="Proteomes" id="UP000325218">
    <property type="component" value="Unassembled WGS sequence"/>
</dbReference>
<keyword evidence="2" id="KW-1003">Cell membrane</keyword>
<reference evidence="8 9" key="1">
    <citation type="submission" date="2019-08" db="EMBL/GenBank/DDBJ databases">
        <title>Genome sequencing of Paenibacillus faecis DSM 23593(T).</title>
        <authorList>
            <person name="Kook J.-K."/>
            <person name="Park S.-N."/>
            <person name="Lim Y.K."/>
        </authorList>
    </citation>
    <scope>NUCLEOTIDE SEQUENCE [LARGE SCALE GENOMIC DNA]</scope>
    <source>
        <strain evidence="8 9">DSM 23593</strain>
    </source>
</reference>
<sequence>MRLTTIIAFEVRKLIRARVVLFNLFLLPLLLIFILGNALSPMFNSGGDQTLEQVSVHLVKSTAEGGPDLGLEAFLSNPEIKETLRVDPAANRAEAEASLRSGKSDFAVVIPEDFEARVTRGETAEWEYILGKDQTKNHVAEMIFDAYLDEVNRMQASAIVLGPDAVTAAMKQVQQAENSGFVEMAPLSEHGASFSAFQYYAVSMLIMFLLYSGLMVNESLRSEINNRTLYRLGSMPIGGLSIFAGKIIGNGLVTSLQAAVIIFGTSWLYGVEWGNHPFYLAAICGLVILCSMMIAVIASLWCKSGATAGTLVQIIAVIMTFLSGGFQPIPVDLIQRLGDFTINHWAMQGLLRIMLGADPALIGHHILILGIFGGVLMLIGIITYRKVGYHE</sequence>